<accession>M2RBN5</accession>
<keyword evidence="2" id="KW-1185">Reference proteome</keyword>
<proteinExistence type="predicted"/>
<gene>
    <name evidence="1" type="ORF">CERSUDRAFT_115157</name>
</gene>
<protein>
    <submittedName>
        <fullName evidence="1">Uncharacterized protein</fullName>
    </submittedName>
</protein>
<dbReference type="EMBL" id="KB445798">
    <property type="protein sequence ID" value="EMD36211.1"/>
    <property type="molecule type" value="Genomic_DNA"/>
</dbReference>
<name>M2RBN5_CERS8</name>
<evidence type="ECO:0000313" key="1">
    <source>
        <dbReference type="EMBL" id="EMD36211.1"/>
    </source>
</evidence>
<dbReference type="AlphaFoldDB" id="M2RBN5"/>
<dbReference type="HOGENOM" id="CLU_3032187_0_0_1"/>
<sequence length="55" mass="6088">MASNVVHNKSSRSLYGILLKRFVKWSNDHGLLSAGNPEAINRQLQDNREGGAHVT</sequence>
<reference evidence="1 2" key="1">
    <citation type="journal article" date="2012" name="Proc. Natl. Acad. Sci. U.S.A.">
        <title>Comparative genomics of Ceriporiopsis subvermispora and Phanerochaete chrysosporium provide insight into selective ligninolysis.</title>
        <authorList>
            <person name="Fernandez-Fueyo E."/>
            <person name="Ruiz-Duenas F.J."/>
            <person name="Ferreira P."/>
            <person name="Floudas D."/>
            <person name="Hibbett D.S."/>
            <person name="Canessa P."/>
            <person name="Larrondo L.F."/>
            <person name="James T.Y."/>
            <person name="Seelenfreund D."/>
            <person name="Lobos S."/>
            <person name="Polanco R."/>
            <person name="Tello M."/>
            <person name="Honda Y."/>
            <person name="Watanabe T."/>
            <person name="Watanabe T."/>
            <person name="Ryu J.S."/>
            <person name="Kubicek C.P."/>
            <person name="Schmoll M."/>
            <person name="Gaskell J."/>
            <person name="Hammel K.E."/>
            <person name="St John F.J."/>
            <person name="Vanden Wymelenberg A."/>
            <person name="Sabat G."/>
            <person name="Splinter BonDurant S."/>
            <person name="Syed K."/>
            <person name="Yadav J.S."/>
            <person name="Doddapaneni H."/>
            <person name="Subramanian V."/>
            <person name="Lavin J.L."/>
            <person name="Oguiza J.A."/>
            <person name="Perez G."/>
            <person name="Pisabarro A.G."/>
            <person name="Ramirez L."/>
            <person name="Santoyo F."/>
            <person name="Master E."/>
            <person name="Coutinho P.M."/>
            <person name="Henrissat B."/>
            <person name="Lombard V."/>
            <person name="Magnuson J.K."/>
            <person name="Kuees U."/>
            <person name="Hori C."/>
            <person name="Igarashi K."/>
            <person name="Samejima M."/>
            <person name="Held B.W."/>
            <person name="Barry K.W."/>
            <person name="LaButti K.M."/>
            <person name="Lapidus A."/>
            <person name="Lindquist E.A."/>
            <person name="Lucas S.M."/>
            <person name="Riley R."/>
            <person name="Salamov A.A."/>
            <person name="Hoffmeister D."/>
            <person name="Schwenk D."/>
            <person name="Hadar Y."/>
            <person name="Yarden O."/>
            <person name="de Vries R.P."/>
            <person name="Wiebenga A."/>
            <person name="Stenlid J."/>
            <person name="Eastwood D."/>
            <person name="Grigoriev I.V."/>
            <person name="Berka R.M."/>
            <person name="Blanchette R.A."/>
            <person name="Kersten P."/>
            <person name="Martinez A.T."/>
            <person name="Vicuna R."/>
            <person name="Cullen D."/>
        </authorList>
    </citation>
    <scope>NUCLEOTIDE SEQUENCE [LARGE SCALE GENOMIC DNA]</scope>
    <source>
        <strain evidence="1 2">B</strain>
    </source>
</reference>
<organism evidence="1 2">
    <name type="scientific">Ceriporiopsis subvermispora (strain B)</name>
    <name type="common">White-rot fungus</name>
    <name type="synonym">Gelatoporia subvermispora</name>
    <dbReference type="NCBI Taxonomy" id="914234"/>
    <lineage>
        <taxon>Eukaryota</taxon>
        <taxon>Fungi</taxon>
        <taxon>Dikarya</taxon>
        <taxon>Basidiomycota</taxon>
        <taxon>Agaricomycotina</taxon>
        <taxon>Agaricomycetes</taxon>
        <taxon>Polyporales</taxon>
        <taxon>Gelatoporiaceae</taxon>
        <taxon>Gelatoporia</taxon>
    </lineage>
</organism>
<evidence type="ECO:0000313" key="2">
    <source>
        <dbReference type="Proteomes" id="UP000016930"/>
    </source>
</evidence>
<dbReference type="Proteomes" id="UP000016930">
    <property type="component" value="Unassembled WGS sequence"/>
</dbReference>